<sequence>PDNRTVKDWPKTLAQKHPIQTRSKTASTSGSLVATTSSSGSAALARRPAAEAWLVLM</sequence>
<evidence type="ECO:0000313" key="3">
    <source>
        <dbReference type="Proteomes" id="UP000028582"/>
    </source>
</evidence>
<reference evidence="2 3" key="1">
    <citation type="submission" date="2013-11" db="EMBL/GenBank/DDBJ databases">
        <title>The Genome Sequence of Phytophthora parasitica P1976.</title>
        <authorList>
            <consortium name="The Broad Institute Genomics Platform"/>
            <person name="Russ C."/>
            <person name="Tyler B."/>
            <person name="Panabieres F."/>
            <person name="Shan W."/>
            <person name="Tripathy S."/>
            <person name="Grunwald N."/>
            <person name="Machado M."/>
            <person name="Johnson C.S."/>
            <person name="Walker B."/>
            <person name="Young S."/>
            <person name="Zeng Q."/>
            <person name="Gargeya S."/>
            <person name="Fitzgerald M."/>
            <person name="Haas B."/>
            <person name="Abouelleil A."/>
            <person name="Allen A.W."/>
            <person name="Alvarado L."/>
            <person name="Arachchi H.M."/>
            <person name="Berlin A.M."/>
            <person name="Chapman S.B."/>
            <person name="Gainer-Dewar J."/>
            <person name="Goldberg J."/>
            <person name="Griggs A."/>
            <person name="Gujja S."/>
            <person name="Hansen M."/>
            <person name="Howarth C."/>
            <person name="Imamovic A."/>
            <person name="Ireland A."/>
            <person name="Larimer J."/>
            <person name="McCowan C."/>
            <person name="Murphy C."/>
            <person name="Pearson M."/>
            <person name="Poon T.W."/>
            <person name="Priest M."/>
            <person name="Roberts A."/>
            <person name="Saif S."/>
            <person name="Shea T."/>
            <person name="Sisk P."/>
            <person name="Sykes S."/>
            <person name="Wortman J."/>
            <person name="Nusbaum C."/>
            <person name="Birren B."/>
        </authorList>
    </citation>
    <scope>NUCLEOTIDE SEQUENCE [LARGE SCALE GENOMIC DNA]</scope>
    <source>
        <strain evidence="2 3">P1976</strain>
    </source>
</reference>
<proteinExistence type="predicted"/>
<accession>A0A081A3K7</accession>
<feature type="compositionally biased region" description="Low complexity" evidence="1">
    <location>
        <begin position="25"/>
        <end position="44"/>
    </location>
</feature>
<name>A0A081A3K7_PHYNI</name>
<evidence type="ECO:0000313" key="2">
    <source>
        <dbReference type="EMBL" id="ETO73468.1"/>
    </source>
</evidence>
<comment type="caution">
    <text evidence="2">The sequence shown here is derived from an EMBL/GenBank/DDBJ whole genome shotgun (WGS) entry which is preliminary data.</text>
</comment>
<protein>
    <submittedName>
        <fullName evidence="2">Uncharacterized protein</fullName>
    </submittedName>
</protein>
<evidence type="ECO:0000256" key="1">
    <source>
        <dbReference type="SAM" id="MobiDB-lite"/>
    </source>
</evidence>
<dbReference type="EMBL" id="ANJA01001895">
    <property type="protein sequence ID" value="ETO73468.1"/>
    <property type="molecule type" value="Genomic_DNA"/>
</dbReference>
<dbReference type="AlphaFoldDB" id="A0A081A3K7"/>
<dbReference type="Proteomes" id="UP000028582">
    <property type="component" value="Unassembled WGS sequence"/>
</dbReference>
<feature type="region of interest" description="Disordered" evidence="1">
    <location>
        <begin position="1"/>
        <end position="44"/>
    </location>
</feature>
<organism evidence="2 3">
    <name type="scientific">Phytophthora nicotianae P1976</name>
    <dbReference type="NCBI Taxonomy" id="1317066"/>
    <lineage>
        <taxon>Eukaryota</taxon>
        <taxon>Sar</taxon>
        <taxon>Stramenopiles</taxon>
        <taxon>Oomycota</taxon>
        <taxon>Peronosporomycetes</taxon>
        <taxon>Peronosporales</taxon>
        <taxon>Peronosporaceae</taxon>
        <taxon>Phytophthora</taxon>
    </lineage>
</organism>
<feature type="compositionally biased region" description="Basic and acidic residues" evidence="1">
    <location>
        <begin position="1"/>
        <end position="10"/>
    </location>
</feature>
<gene>
    <name evidence="2" type="ORF">F444_10582</name>
</gene>
<feature type="non-terminal residue" evidence="2">
    <location>
        <position position="1"/>
    </location>
</feature>